<reference evidence="1" key="1">
    <citation type="submission" date="2021-01" db="UniProtKB">
        <authorList>
            <consortium name="EnsemblMetazoa"/>
        </authorList>
    </citation>
    <scope>IDENTIFICATION</scope>
</reference>
<evidence type="ECO:0000313" key="1">
    <source>
        <dbReference type="EnsemblMetazoa" id="XP_022659803"/>
    </source>
</evidence>
<accession>A0A7M7K0A0</accession>
<evidence type="ECO:0000313" key="2">
    <source>
        <dbReference type="Proteomes" id="UP000594260"/>
    </source>
</evidence>
<dbReference type="KEGG" id="vde:111249774"/>
<organism evidence="1 2">
    <name type="scientific">Varroa destructor</name>
    <name type="common">Honeybee mite</name>
    <dbReference type="NCBI Taxonomy" id="109461"/>
    <lineage>
        <taxon>Eukaryota</taxon>
        <taxon>Metazoa</taxon>
        <taxon>Ecdysozoa</taxon>
        <taxon>Arthropoda</taxon>
        <taxon>Chelicerata</taxon>
        <taxon>Arachnida</taxon>
        <taxon>Acari</taxon>
        <taxon>Parasitiformes</taxon>
        <taxon>Mesostigmata</taxon>
        <taxon>Gamasina</taxon>
        <taxon>Dermanyssoidea</taxon>
        <taxon>Varroidae</taxon>
        <taxon>Varroa</taxon>
    </lineage>
</organism>
<dbReference type="Proteomes" id="UP000594260">
    <property type="component" value="Unplaced"/>
</dbReference>
<dbReference type="RefSeq" id="XP_022659803.1">
    <property type="nucleotide sequence ID" value="XM_022804068.1"/>
</dbReference>
<dbReference type="GeneID" id="111249774"/>
<keyword evidence="2" id="KW-1185">Reference proteome</keyword>
<dbReference type="InParanoid" id="A0A7M7K0A0"/>
<sequence length="113" mass="12856">MQTLHHLTATRANLAHMHRVWKAPTARLKTTKFFTNSLFFSLEHFVRHTCPDATRSTSSSTTATIVNSSLRTFRRRRRLADLRSPIGCATIQDDDDDDDDDGGEFIFVTFGLL</sequence>
<protein>
    <submittedName>
        <fullName evidence="1">Uncharacterized protein</fullName>
    </submittedName>
</protein>
<dbReference type="EnsemblMetazoa" id="XM_022804068">
    <property type="protein sequence ID" value="XP_022659803"/>
    <property type="gene ID" value="LOC111249774"/>
</dbReference>
<name>A0A7M7K0A0_VARDE</name>
<dbReference type="AlphaFoldDB" id="A0A7M7K0A0"/>
<proteinExistence type="predicted"/>